<protein>
    <recommendedName>
        <fullName evidence="1">Immunity MXAN-0049 protein domain-containing protein</fullName>
    </recommendedName>
</protein>
<sequence length="192" mass="22114">MQQEYFILMRARSQHHPLLAWNQSGSAFRKARPVAVSEPVKLRLGEPVPAKPVLVDFHSLPAPVVSPRLKEVLESVDLRGVQFIPADVEVGDAMHRYWLVHMWREIRCVDREHSVFEDSETGLFMLLLDRLVLDEAVLREIPLEDRLAFTLEEHVVHLFHRTVVERVLAMTPPPEGLRFIPVAEWGDSSAFR</sequence>
<dbReference type="RefSeq" id="WP_141640979.1">
    <property type="nucleotide sequence ID" value="NZ_VIFM01000008.1"/>
</dbReference>
<reference evidence="2 3" key="1">
    <citation type="submission" date="2019-06" db="EMBL/GenBank/DDBJ databases">
        <authorList>
            <person name="Livingstone P."/>
            <person name="Whitworth D."/>
        </authorList>
    </citation>
    <scope>NUCLEOTIDE SEQUENCE [LARGE SCALE GENOMIC DNA]</scope>
    <source>
        <strain evidence="2 3">AM401</strain>
    </source>
</reference>
<keyword evidence="3" id="KW-1185">Reference proteome</keyword>
<name>A0A540X8A2_9BACT</name>
<dbReference type="Proteomes" id="UP000315369">
    <property type="component" value="Unassembled WGS sequence"/>
</dbReference>
<organism evidence="2 3">
    <name type="scientific">Myxococcus llanfairpwllgwyngyllgogerychwyrndrobwllllantysiliogogogochensis</name>
    <dbReference type="NCBI Taxonomy" id="2590453"/>
    <lineage>
        <taxon>Bacteria</taxon>
        <taxon>Pseudomonadati</taxon>
        <taxon>Myxococcota</taxon>
        <taxon>Myxococcia</taxon>
        <taxon>Myxococcales</taxon>
        <taxon>Cystobacterineae</taxon>
        <taxon>Myxococcaceae</taxon>
        <taxon>Myxococcus</taxon>
    </lineage>
</organism>
<evidence type="ECO:0000259" key="1">
    <source>
        <dbReference type="Pfam" id="PF07791"/>
    </source>
</evidence>
<dbReference type="EMBL" id="VIFM01000008">
    <property type="protein sequence ID" value="TQF17378.1"/>
    <property type="molecule type" value="Genomic_DNA"/>
</dbReference>
<dbReference type="Pfam" id="PF07791">
    <property type="entry name" value="Imm11"/>
    <property type="match status" value="1"/>
</dbReference>
<gene>
    <name evidence="2" type="ORF">FJV41_03585</name>
</gene>
<dbReference type="OrthoDB" id="5381821at2"/>
<proteinExistence type="predicted"/>
<dbReference type="InterPro" id="IPR012433">
    <property type="entry name" value="Imm11"/>
</dbReference>
<feature type="domain" description="Immunity MXAN-0049 protein" evidence="1">
    <location>
        <begin position="35"/>
        <end position="183"/>
    </location>
</feature>
<accession>A0A540X8A2</accession>
<comment type="caution">
    <text evidence="2">The sequence shown here is derived from an EMBL/GenBank/DDBJ whole genome shotgun (WGS) entry which is preliminary data.</text>
</comment>
<evidence type="ECO:0000313" key="3">
    <source>
        <dbReference type="Proteomes" id="UP000315369"/>
    </source>
</evidence>
<evidence type="ECO:0000313" key="2">
    <source>
        <dbReference type="EMBL" id="TQF17378.1"/>
    </source>
</evidence>
<dbReference type="AlphaFoldDB" id="A0A540X8A2"/>